<organism evidence="2 3">
    <name type="scientific">Sistotremastrum niveocremeum HHB9708</name>
    <dbReference type="NCBI Taxonomy" id="1314777"/>
    <lineage>
        <taxon>Eukaryota</taxon>
        <taxon>Fungi</taxon>
        <taxon>Dikarya</taxon>
        <taxon>Basidiomycota</taxon>
        <taxon>Agaricomycotina</taxon>
        <taxon>Agaricomycetes</taxon>
        <taxon>Sistotremastrales</taxon>
        <taxon>Sistotremastraceae</taxon>
        <taxon>Sertulicium</taxon>
        <taxon>Sertulicium niveocremeum</taxon>
    </lineage>
</organism>
<proteinExistence type="predicted"/>
<evidence type="ECO:0000313" key="3">
    <source>
        <dbReference type="Proteomes" id="UP000076722"/>
    </source>
</evidence>
<feature type="region of interest" description="Disordered" evidence="1">
    <location>
        <begin position="28"/>
        <end position="55"/>
    </location>
</feature>
<protein>
    <submittedName>
        <fullName evidence="2">Uncharacterized protein</fullName>
    </submittedName>
</protein>
<gene>
    <name evidence="2" type="ORF">SISNIDRAFT_453463</name>
</gene>
<evidence type="ECO:0000313" key="2">
    <source>
        <dbReference type="EMBL" id="KZS94531.1"/>
    </source>
</evidence>
<dbReference type="EMBL" id="KV419404">
    <property type="protein sequence ID" value="KZS94531.1"/>
    <property type="molecule type" value="Genomic_DNA"/>
</dbReference>
<evidence type="ECO:0000256" key="1">
    <source>
        <dbReference type="SAM" id="MobiDB-lite"/>
    </source>
</evidence>
<sequence length="80" mass="8498">MSSQSSFSSSRISSSSKDFAVALASLKSAGSTSAGQIRPPSCLPQSKMHDPTAPTAWDSSDYHHYGIIPGPFTPLHQMNM</sequence>
<accession>A0A164VWF4</accession>
<keyword evidence="3" id="KW-1185">Reference proteome</keyword>
<name>A0A164VWF4_9AGAM</name>
<dbReference type="Proteomes" id="UP000076722">
    <property type="component" value="Unassembled WGS sequence"/>
</dbReference>
<dbReference type="AlphaFoldDB" id="A0A164VWF4"/>
<reference evidence="2 3" key="1">
    <citation type="journal article" date="2016" name="Mol. Biol. Evol.">
        <title>Comparative Genomics of Early-Diverging Mushroom-Forming Fungi Provides Insights into the Origins of Lignocellulose Decay Capabilities.</title>
        <authorList>
            <person name="Nagy L.G."/>
            <person name="Riley R."/>
            <person name="Tritt A."/>
            <person name="Adam C."/>
            <person name="Daum C."/>
            <person name="Floudas D."/>
            <person name="Sun H."/>
            <person name="Yadav J.S."/>
            <person name="Pangilinan J."/>
            <person name="Larsson K.H."/>
            <person name="Matsuura K."/>
            <person name="Barry K."/>
            <person name="Labutti K."/>
            <person name="Kuo R."/>
            <person name="Ohm R.A."/>
            <person name="Bhattacharya S.S."/>
            <person name="Shirouzu T."/>
            <person name="Yoshinaga Y."/>
            <person name="Martin F.M."/>
            <person name="Grigoriev I.V."/>
            <person name="Hibbett D.S."/>
        </authorList>
    </citation>
    <scope>NUCLEOTIDE SEQUENCE [LARGE SCALE GENOMIC DNA]</scope>
    <source>
        <strain evidence="2 3">HHB9708</strain>
    </source>
</reference>